<dbReference type="InterPro" id="IPR029068">
    <property type="entry name" value="Glyas_Bleomycin-R_OHBP_Dase"/>
</dbReference>
<accession>K7ABG3</accession>
<dbReference type="CDD" id="cd07247">
    <property type="entry name" value="SgaA_N_like"/>
    <property type="match status" value="1"/>
</dbReference>
<organism evidence="2 3">
    <name type="scientific">Paraglaciecola polaris LMG 21857</name>
    <dbReference type="NCBI Taxonomy" id="1129793"/>
    <lineage>
        <taxon>Bacteria</taxon>
        <taxon>Pseudomonadati</taxon>
        <taxon>Pseudomonadota</taxon>
        <taxon>Gammaproteobacteria</taxon>
        <taxon>Alteromonadales</taxon>
        <taxon>Alteromonadaceae</taxon>
        <taxon>Paraglaciecola</taxon>
    </lineage>
</organism>
<sequence>MPLDKEDNMSNHHKINYIEIPVKDVSATKEFFGQVFDWQFTDYGPDYAAITGAGIDGGFFCAQQTVSTANGSVLVVIYSDDLVATQKRIERHSGKLVQPIFTFPGGRRFHFSDPNGNEYAVWSDK</sequence>
<dbReference type="Proteomes" id="UP000006322">
    <property type="component" value="Unassembled WGS sequence"/>
</dbReference>
<dbReference type="AlphaFoldDB" id="K7ABG3"/>
<dbReference type="STRING" id="1129793.GPLA_1805"/>
<keyword evidence="3" id="KW-1185">Reference proteome</keyword>
<protein>
    <submittedName>
        <fullName evidence="2">Glyoxalase family protein</fullName>
    </submittedName>
</protein>
<evidence type="ECO:0000313" key="3">
    <source>
        <dbReference type="Proteomes" id="UP000006322"/>
    </source>
</evidence>
<name>K7ABG3_9ALTE</name>
<dbReference type="InterPro" id="IPR037523">
    <property type="entry name" value="VOC_core"/>
</dbReference>
<dbReference type="InterPro" id="IPR004360">
    <property type="entry name" value="Glyas_Fos-R_dOase_dom"/>
</dbReference>
<dbReference type="SUPFAM" id="SSF54593">
    <property type="entry name" value="Glyoxalase/Bleomycin resistance protein/Dihydroxybiphenyl dioxygenase"/>
    <property type="match status" value="1"/>
</dbReference>
<comment type="caution">
    <text evidence="2">The sequence shown here is derived from an EMBL/GenBank/DDBJ whole genome shotgun (WGS) entry which is preliminary data.</text>
</comment>
<evidence type="ECO:0000313" key="2">
    <source>
        <dbReference type="EMBL" id="GAC32715.1"/>
    </source>
</evidence>
<dbReference type="PANTHER" id="PTHR33993">
    <property type="entry name" value="GLYOXALASE-RELATED"/>
    <property type="match status" value="1"/>
</dbReference>
<proteinExistence type="predicted"/>
<dbReference type="PROSITE" id="PS51819">
    <property type="entry name" value="VOC"/>
    <property type="match status" value="1"/>
</dbReference>
<dbReference type="InterPro" id="IPR052164">
    <property type="entry name" value="Anthracycline_SecMetBiosynth"/>
</dbReference>
<evidence type="ECO:0000259" key="1">
    <source>
        <dbReference type="PROSITE" id="PS51819"/>
    </source>
</evidence>
<dbReference type="Gene3D" id="3.10.180.10">
    <property type="entry name" value="2,3-Dihydroxybiphenyl 1,2-Dioxygenase, domain 1"/>
    <property type="match status" value="1"/>
</dbReference>
<reference evidence="3" key="1">
    <citation type="journal article" date="2014" name="Environ. Microbiol.">
        <title>Comparative genomics of the marine bacterial genus Glaciecola reveals the high degree of genomic diversity and genomic characteristic for cold adaptation.</title>
        <authorList>
            <person name="Qin Q.L."/>
            <person name="Xie B.B."/>
            <person name="Yu Y."/>
            <person name="Shu Y.L."/>
            <person name="Rong J.C."/>
            <person name="Zhang Y.J."/>
            <person name="Zhao D.L."/>
            <person name="Chen X.L."/>
            <person name="Zhang X.Y."/>
            <person name="Chen B."/>
            <person name="Zhou B.C."/>
            <person name="Zhang Y.Z."/>
        </authorList>
    </citation>
    <scope>NUCLEOTIDE SEQUENCE [LARGE SCALE GENOMIC DNA]</scope>
    <source>
        <strain evidence="3">LMG 21857</strain>
    </source>
</reference>
<feature type="domain" description="VOC" evidence="1">
    <location>
        <begin position="14"/>
        <end position="124"/>
    </location>
</feature>
<gene>
    <name evidence="2" type="ORF">GPLA_1805</name>
</gene>
<dbReference type="EMBL" id="BAER01000044">
    <property type="protein sequence ID" value="GAC32715.1"/>
    <property type="molecule type" value="Genomic_DNA"/>
</dbReference>
<dbReference type="Pfam" id="PF00903">
    <property type="entry name" value="Glyoxalase"/>
    <property type="match status" value="1"/>
</dbReference>
<dbReference type="PANTHER" id="PTHR33993:SF1">
    <property type="entry name" value="GLYOXALASE FAMILY PROTEIN"/>
    <property type="match status" value="1"/>
</dbReference>